<protein>
    <submittedName>
        <fullName evidence="1">Uncharacterized protein</fullName>
    </submittedName>
</protein>
<dbReference type="EMBL" id="CM042022">
    <property type="protein sequence ID" value="KAI3815163.1"/>
    <property type="molecule type" value="Genomic_DNA"/>
</dbReference>
<evidence type="ECO:0000313" key="2">
    <source>
        <dbReference type="Proteomes" id="UP001056120"/>
    </source>
</evidence>
<comment type="caution">
    <text evidence="1">The sequence shown here is derived from an EMBL/GenBank/DDBJ whole genome shotgun (WGS) entry which is preliminary data.</text>
</comment>
<sequence length="274" mass="31780">METDQERSSPLLRVKVDLELSSTRIRVWATLVAILAVSPGILNDTMGEHWLVSPHMAGLKKDPRHNICAFVDVIDLCTAAFRDALNWINREVLEIEDERRNGIRVEIGDIKACLIGWDMRVTKEKSYHTLLSREWRCIAHIMIVCMPNRKGGFDQLNQQWVGAMKCLVMHEAFNFSYLIYSYMIGNTQQDSFLTYPRFVQMIFNAKLKNLPTNGAWLKLTYMSKRIFVNMQEGHTDFSGTYTRLFDQMYTLARLEEIQQEEDEGDQEQGEEGNV</sequence>
<organism evidence="1 2">
    <name type="scientific">Smallanthus sonchifolius</name>
    <dbReference type="NCBI Taxonomy" id="185202"/>
    <lineage>
        <taxon>Eukaryota</taxon>
        <taxon>Viridiplantae</taxon>
        <taxon>Streptophyta</taxon>
        <taxon>Embryophyta</taxon>
        <taxon>Tracheophyta</taxon>
        <taxon>Spermatophyta</taxon>
        <taxon>Magnoliopsida</taxon>
        <taxon>eudicotyledons</taxon>
        <taxon>Gunneridae</taxon>
        <taxon>Pentapetalae</taxon>
        <taxon>asterids</taxon>
        <taxon>campanulids</taxon>
        <taxon>Asterales</taxon>
        <taxon>Asteraceae</taxon>
        <taxon>Asteroideae</taxon>
        <taxon>Heliantheae alliance</taxon>
        <taxon>Millerieae</taxon>
        <taxon>Smallanthus</taxon>
    </lineage>
</organism>
<reference evidence="2" key="1">
    <citation type="journal article" date="2022" name="Mol. Ecol. Resour.">
        <title>The genomes of chicory, endive, great burdock and yacon provide insights into Asteraceae palaeo-polyploidization history and plant inulin production.</title>
        <authorList>
            <person name="Fan W."/>
            <person name="Wang S."/>
            <person name="Wang H."/>
            <person name="Wang A."/>
            <person name="Jiang F."/>
            <person name="Liu H."/>
            <person name="Zhao H."/>
            <person name="Xu D."/>
            <person name="Zhang Y."/>
        </authorList>
    </citation>
    <scope>NUCLEOTIDE SEQUENCE [LARGE SCALE GENOMIC DNA]</scope>
    <source>
        <strain evidence="2">cv. Yunnan</strain>
    </source>
</reference>
<reference evidence="1 2" key="2">
    <citation type="journal article" date="2022" name="Mol. Ecol. Resour.">
        <title>The genomes of chicory, endive, great burdock and yacon provide insights into Asteraceae paleo-polyploidization history and plant inulin production.</title>
        <authorList>
            <person name="Fan W."/>
            <person name="Wang S."/>
            <person name="Wang H."/>
            <person name="Wang A."/>
            <person name="Jiang F."/>
            <person name="Liu H."/>
            <person name="Zhao H."/>
            <person name="Xu D."/>
            <person name="Zhang Y."/>
        </authorList>
    </citation>
    <scope>NUCLEOTIDE SEQUENCE [LARGE SCALE GENOMIC DNA]</scope>
    <source>
        <strain evidence="2">cv. Yunnan</strain>
        <tissue evidence="1">Leaves</tissue>
    </source>
</reference>
<proteinExistence type="predicted"/>
<gene>
    <name evidence="1" type="ORF">L1987_14820</name>
</gene>
<keyword evidence="2" id="KW-1185">Reference proteome</keyword>
<accession>A0ACB9J655</accession>
<name>A0ACB9J655_9ASTR</name>
<evidence type="ECO:0000313" key="1">
    <source>
        <dbReference type="EMBL" id="KAI3815163.1"/>
    </source>
</evidence>
<dbReference type="Proteomes" id="UP001056120">
    <property type="component" value="Linkage Group LG05"/>
</dbReference>